<evidence type="ECO:0000313" key="1">
    <source>
        <dbReference type="EMBL" id="CAB4867550.1"/>
    </source>
</evidence>
<dbReference type="GO" id="GO:0019305">
    <property type="term" value="P:dTDP-rhamnose biosynthetic process"/>
    <property type="evidence" value="ECO:0007669"/>
    <property type="project" value="TreeGrafter"/>
</dbReference>
<sequence length="195" mass="21077">MASTEGCEELILEELSIQGLYKLTSPVWGDDRGYFREWFKLPDLTEAGISFTAAQANLSRSARNVVRGLHFSVAPEGQAKVVTCAEGELVDVMVDLRIGSPTFGVTELVTLRGGDGVSLYLPSGIGHGFCATSDDAVLVYLLSSTYNPSTELEVHPFDSELMVPWPLSGEAILSPKDAAAPSLADRRHDKSLPQY</sequence>
<name>A0A6J7DD69_9ZZZZ</name>
<dbReference type="InterPro" id="IPR011051">
    <property type="entry name" value="RmlC_Cupin_sf"/>
</dbReference>
<dbReference type="Gene3D" id="2.60.120.10">
    <property type="entry name" value="Jelly Rolls"/>
    <property type="match status" value="1"/>
</dbReference>
<dbReference type="CDD" id="cd00438">
    <property type="entry name" value="cupin_RmlC"/>
    <property type="match status" value="1"/>
</dbReference>
<dbReference type="InterPro" id="IPR000888">
    <property type="entry name" value="RmlC-like"/>
</dbReference>
<dbReference type="GO" id="GO:0000271">
    <property type="term" value="P:polysaccharide biosynthetic process"/>
    <property type="evidence" value="ECO:0007669"/>
    <property type="project" value="TreeGrafter"/>
</dbReference>
<dbReference type="Pfam" id="PF00908">
    <property type="entry name" value="dTDP_sugar_isom"/>
    <property type="match status" value="1"/>
</dbReference>
<protein>
    <submittedName>
        <fullName evidence="1">Unannotated protein</fullName>
    </submittedName>
</protein>
<dbReference type="EMBL" id="CAFBLN010000018">
    <property type="protein sequence ID" value="CAB4867550.1"/>
    <property type="molecule type" value="Genomic_DNA"/>
</dbReference>
<dbReference type="GO" id="GO:0005829">
    <property type="term" value="C:cytosol"/>
    <property type="evidence" value="ECO:0007669"/>
    <property type="project" value="TreeGrafter"/>
</dbReference>
<organism evidence="1">
    <name type="scientific">freshwater metagenome</name>
    <dbReference type="NCBI Taxonomy" id="449393"/>
    <lineage>
        <taxon>unclassified sequences</taxon>
        <taxon>metagenomes</taxon>
        <taxon>ecological metagenomes</taxon>
    </lineage>
</organism>
<dbReference type="SUPFAM" id="SSF51182">
    <property type="entry name" value="RmlC-like cupins"/>
    <property type="match status" value="1"/>
</dbReference>
<dbReference type="GO" id="GO:0008830">
    <property type="term" value="F:dTDP-4-dehydrorhamnose 3,5-epimerase activity"/>
    <property type="evidence" value="ECO:0007669"/>
    <property type="project" value="InterPro"/>
</dbReference>
<dbReference type="AlphaFoldDB" id="A0A6J7DD69"/>
<reference evidence="1" key="1">
    <citation type="submission" date="2020-05" db="EMBL/GenBank/DDBJ databases">
        <authorList>
            <person name="Chiriac C."/>
            <person name="Salcher M."/>
            <person name="Ghai R."/>
            <person name="Kavagutti S V."/>
        </authorList>
    </citation>
    <scope>NUCLEOTIDE SEQUENCE</scope>
</reference>
<dbReference type="PANTHER" id="PTHR21047:SF2">
    <property type="entry name" value="THYMIDINE DIPHOSPHO-4-KETO-RHAMNOSE 3,5-EPIMERASE"/>
    <property type="match status" value="1"/>
</dbReference>
<gene>
    <name evidence="1" type="ORF">UFOPK3381_00610</name>
</gene>
<proteinExistence type="predicted"/>
<dbReference type="InterPro" id="IPR014710">
    <property type="entry name" value="RmlC-like_jellyroll"/>
</dbReference>
<accession>A0A6J7DD69</accession>
<dbReference type="PANTHER" id="PTHR21047">
    <property type="entry name" value="DTDP-6-DEOXY-D-GLUCOSE-3,5 EPIMERASE"/>
    <property type="match status" value="1"/>
</dbReference>